<keyword evidence="7" id="KW-0443">Lipid metabolism</keyword>
<dbReference type="GO" id="GO:0005737">
    <property type="term" value="C:cytoplasm"/>
    <property type="evidence" value="ECO:0007669"/>
    <property type="project" value="UniProtKB-SubCell"/>
</dbReference>
<evidence type="ECO:0000256" key="6">
    <source>
        <dbReference type="ARBA" id="ARBA00022832"/>
    </source>
</evidence>
<dbReference type="FunFam" id="3.40.50.1820:FF:000010">
    <property type="entry name" value="Acyl-protein thioesterase 2"/>
    <property type="match status" value="1"/>
</dbReference>
<evidence type="ECO:0000313" key="12">
    <source>
        <dbReference type="EMBL" id="MDE47803.1"/>
    </source>
</evidence>
<organism evidence="12">
    <name type="scientific">Aceria tosichella</name>
    <name type="common">wheat curl mite</name>
    <dbReference type="NCBI Taxonomy" id="561515"/>
    <lineage>
        <taxon>Eukaryota</taxon>
        <taxon>Metazoa</taxon>
        <taxon>Ecdysozoa</taxon>
        <taxon>Arthropoda</taxon>
        <taxon>Chelicerata</taxon>
        <taxon>Arachnida</taxon>
        <taxon>Acari</taxon>
        <taxon>Acariformes</taxon>
        <taxon>Trombidiformes</taxon>
        <taxon>Prostigmata</taxon>
        <taxon>Eupodina</taxon>
        <taxon>Eriophyoidea</taxon>
        <taxon>Eriophyidae</taxon>
        <taxon>Eriophyinae</taxon>
        <taxon>Aceriini</taxon>
        <taxon>Aceria</taxon>
    </lineage>
</organism>
<evidence type="ECO:0000256" key="8">
    <source>
        <dbReference type="ARBA" id="ARBA00031195"/>
    </source>
</evidence>
<proteinExistence type="inferred from homology"/>
<dbReference type="GO" id="GO:0008474">
    <property type="term" value="F:palmitoyl-(protein) hydrolase activity"/>
    <property type="evidence" value="ECO:0007669"/>
    <property type="project" value="UniProtKB-EC"/>
</dbReference>
<dbReference type="InterPro" id="IPR050565">
    <property type="entry name" value="LYPA1-2/EST-like"/>
</dbReference>
<evidence type="ECO:0000256" key="1">
    <source>
        <dbReference type="ARBA" id="ARBA00004496"/>
    </source>
</evidence>
<dbReference type="GO" id="GO:0052689">
    <property type="term" value="F:carboxylic ester hydrolase activity"/>
    <property type="evidence" value="ECO:0007669"/>
    <property type="project" value="TreeGrafter"/>
</dbReference>
<dbReference type="PANTHER" id="PTHR10655:SF68">
    <property type="entry name" value="PALMITOYL-PROTEIN HYDROLASE"/>
    <property type="match status" value="1"/>
</dbReference>
<dbReference type="SUPFAM" id="SSF53474">
    <property type="entry name" value="alpha/beta-Hydrolases"/>
    <property type="match status" value="1"/>
</dbReference>
<gene>
    <name evidence="12" type="primary">Lypla2_0</name>
    <name evidence="12" type="ORF">g.8858</name>
</gene>
<dbReference type="EMBL" id="GGYP01003032">
    <property type="protein sequence ID" value="MDE47803.1"/>
    <property type="molecule type" value="Transcribed_RNA"/>
</dbReference>
<dbReference type="EC" id="3.1.2.22" evidence="3"/>
<accession>A0A6G1SCY6</accession>
<dbReference type="AlphaFoldDB" id="A0A6G1SCY6"/>
<evidence type="ECO:0000256" key="5">
    <source>
        <dbReference type="ARBA" id="ARBA00022801"/>
    </source>
</evidence>
<sequence length="241" mass="26455">MFAPSSLLNSTKSTLRLAYNQLKSIKFDMASQKTSALIFLHGLGDQGSSWQMQLEPMIPAHVKCICPTAPTMAVTLNFGMRMNSWFDLRSLNPNDPEDEEGIVSASKKIHELIADQEKQGIPHDRIILGGFSQGGALALYAAFTYPKKLAGVVALSCWLPLHKKVPTLISEANKSLPVIQCHGDADFVVPVQWGAMSSGVMSTFLDKNHYIFKIYPGLSHSSSPTELNDVIGFIRSHLPKN</sequence>
<evidence type="ECO:0000256" key="4">
    <source>
        <dbReference type="ARBA" id="ARBA00022490"/>
    </source>
</evidence>
<dbReference type="InterPro" id="IPR003140">
    <property type="entry name" value="PLipase/COase/thioEstase"/>
</dbReference>
<dbReference type="Gene3D" id="3.40.50.1820">
    <property type="entry name" value="alpha/beta hydrolase"/>
    <property type="match status" value="1"/>
</dbReference>
<comment type="similarity">
    <text evidence="2">Belongs to the AB hydrolase superfamily. AB hydrolase 2 family.</text>
</comment>
<evidence type="ECO:0000256" key="2">
    <source>
        <dbReference type="ARBA" id="ARBA00006499"/>
    </source>
</evidence>
<evidence type="ECO:0000259" key="11">
    <source>
        <dbReference type="Pfam" id="PF02230"/>
    </source>
</evidence>
<keyword evidence="6" id="KW-0276">Fatty acid metabolism</keyword>
<dbReference type="InterPro" id="IPR029058">
    <property type="entry name" value="AB_hydrolase_fold"/>
</dbReference>
<dbReference type="Pfam" id="PF02230">
    <property type="entry name" value="Abhydrolase_2"/>
    <property type="match status" value="1"/>
</dbReference>
<reference evidence="12" key="1">
    <citation type="submission" date="2018-10" db="EMBL/GenBank/DDBJ databases">
        <title>Transcriptome assembly of Aceria tosichella (Wheat curl mite) Type 2.</title>
        <authorList>
            <person name="Scully E.D."/>
            <person name="Geib S.M."/>
            <person name="Palmer N.A."/>
            <person name="Gupta A.K."/>
            <person name="Sarath G."/>
            <person name="Tatineni S."/>
        </authorList>
    </citation>
    <scope>NUCLEOTIDE SEQUENCE</scope>
    <source>
        <strain evidence="12">LincolnNE</strain>
    </source>
</reference>
<evidence type="ECO:0000256" key="7">
    <source>
        <dbReference type="ARBA" id="ARBA00023098"/>
    </source>
</evidence>
<keyword evidence="4" id="KW-0963">Cytoplasm</keyword>
<comment type="catalytic activity">
    <reaction evidence="10">
        <text>1-hexadecanoyl-sn-glycero-3-phosphocholine + H2O = sn-glycerol 3-phosphocholine + hexadecanoate + H(+)</text>
        <dbReference type="Rhea" id="RHEA:40435"/>
        <dbReference type="ChEBI" id="CHEBI:7896"/>
        <dbReference type="ChEBI" id="CHEBI:15377"/>
        <dbReference type="ChEBI" id="CHEBI:15378"/>
        <dbReference type="ChEBI" id="CHEBI:16870"/>
        <dbReference type="ChEBI" id="CHEBI:72998"/>
    </reaction>
    <physiologicalReaction direction="left-to-right" evidence="10">
        <dbReference type="Rhea" id="RHEA:40436"/>
    </physiologicalReaction>
</comment>
<evidence type="ECO:0000256" key="9">
    <source>
        <dbReference type="ARBA" id="ARBA00047337"/>
    </source>
</evidence>
<evidence type="ECO:0000256" key="10">
    <source>
        <dbReference type="ARBA" id="ARBA00048656"/>
    </source>
</evidence>
<comment type="catalytic activity">
    <reaction evidence="9">
        <text>S-hexadecanoyl-L-cysteinyl-[protein] + H2O = L-cysteinyl-[protein] + hexadecanoate + H(+)</text>
        <dbReference type="Rhea" id="RHEA:19233"/>
        <dbReference type="Rhea" id="RHEA-COMP:10131"/>
        <dbReference type="Rhea" id="RHEA-COMP:11032"/>
        <dbReference type="ChEBI" id="CHEBI:7896"/>
        <dbReference type="ChEBI" id="CHEBI:15377"/>
        <dbReference type="ChEBI" id="CHEBI:15378"/>
        <dbReference type="ChEBI" id="CHEBI:29950"/>
        <dbReference type="ChEBI" id="CHEBI:74151"/>
        <dbReference type="EC" id="3.1.2.22"/>
    </reaction>
</comment>
<comment type="subcellular location">
    <subcellularLocation>
        <location evidence="1">Cytoplasm</location>
    </subcellularLocation>
</comment>
<keyword evidence="5" id="KW-0378">Hydrolase</keyword>
<name>A0A6G1SCY6_9ACAR</name>
<dbReference type="PANTHER" id="PTHR10655">
    <property type="entry name" value="LYSOPHOSPHOLIPASE-RELATED"/>
    <property type="match status" value="1"/>
</dbReference>
<dbReference type="GO" id="GO:0006631">
    <property type="term" value="P:fatty acid metabolic process"/>
    <property type="evidence" value="ECO:0007669"/>
    <property type="project" value="UniProtKB-KW"/>
</dbReference>
<evidence type="ECO:0000256" key="3">
    <source>
        <dbReference type="ARBA" id="ARBA00012423"/>
    </source>
</evidence>
<feature type="domain" description="Phospholipase/carboxylesterase/thioesterase" evidence="11">
    <location>
        <begin position="31"/>
        <end position="237"/>
    </location>
</feature>
<protein>
    <recommendedName>
        <fullName evidence="3">palmitoyl-protein hydrolase</fullName>
        <ecNumber evidence="3">3.1.2.22</ecNumber>
    </recommendedName>
    <alternativeName>
        <fullName evidence="8">Palmitoyl-protein hydrolase</fullName>
    </alternativeName>
</protein>